<feature type="transmembrane region" description="Helical" evidence="2">
    <location>
        <begin position="12"/>
        <end position="31"/>
    </location>
</feature>
<evidence type="ECO:0000256" key="1">
    <source>
        <dbReference type="SAM" id="MobiDB-lite"/>
    </source>
</evidence>
<dbReference type="AlphaFoldDB" id="A0ABD5PVQ8"/>
<organism evidence="3 4">
    <name type="scientific">Halosolutus amylolyticus</name>
    <dbReference type="NCBI Taxonomy" id="2932267"/>
    <lineage>
        <taxon>Archaea</taxon>
        <taxon>Methanobacteriati</taxon>
        <taxon>Methanobacteriota</taxon>
        <taxon>Stenosarchaea group</taxon>
        <taxon>Halobacteria</taxon>
        <taxon>Halobacteriales</taxon>
        <taxon>Natrialbaceae</taxon>
        <taxon>Halosolutus</taxon>
    </lineage>
</organism>
<gene>
    <name evidence="3" type="ORF">ACFO5R_21965</name>
</gene>
<feature type="region of interest" description="Disordered" evidence="1">
    <location>
        <begin position="103"/>
        <end position="147"/>
    </location>
</feature>
<dbReference type="Proteomes" id="UP001595898">
    <property type="component" value="Unassembled WGS sequence"/>
</dbReference>
<comment type="caution">
    <text evidence="3">The sequence shown here is derived from an EMBL/GenBank/DDBJ whole genome shotgun (WGS) entry which is preliminary data.</text>
</comment>
<keyword evidence="2" id="KW-0472">Membrane</keyword>
<evidence type="ECO:0000256" key="2">
    <source>
        <dbReference type="SAM" id="Phobius"/>
    </source>
</evidence>
<keyword evidence="2" id="KW-0812">Transmembrane</keyword>
<evidence type="ECO:0000313" key="4">
    <source>
        <dbReference type="Proteomes" id="UP001595898"/>
    </source>
</evidence>
<dbReference type="RefSeq" id="WP_250141332.1">
    <property type="nucleotide sequence ID" value="NZ_JALIQP010000003.1"/>
</dbReference>
<name>A0ABD5PVQ8_9EURY</name>
<evidence type="ECO:0000313" key="3">
    <source>
        <dbReference type="EMBL" id="MFC4544603.1"/>
    </source>
</evidence>
<protein>
    <submittedName>
        <fullName evidence="3">Uncharacterized protein</fullName>
    </submittedName>
</protein>
<proteinExistence type="predicted"/>
<accession>A0ABD5PVQ8</accession>
<sequence>MTNGPKLRLGGSLAPGLLAVALFGVMALIVVNTPFAAMPAEGFAPADTTITENIGYALLDLSALQQIDSEPFLVSFLLIAVVLDAALDASLVLAKREEAGEPVAALSSTGAETGSGAGAGASTPADRAVADGGNESTVDADAGGDDR</sequence>
<dbReference type="EMBL" id="JBHSFA010000011">
    <property type="protein sequence ID" value="MFC4544603.1"/>
    <property type="molecule type" value="Genomic_DNA"/>
</dbReference>
<feature type="transmembrane region" description="Helical" evidence="2">
    <location>
        <begin position="72"/>
        <end position="94"/>
    </location>
</feature>
<keyword evidence="4" id="KW-1185">Reference proteome</keyword>
<keyword evidence="2" id="KW-1133">Transmembrane helix</keyword>
<reference evidence="3 4" key="1">
    <citation type="journal article" date="2019" name="Int. J. Syst. Evol. Microbiol.">
        <title>The Global Catalogue of Microorganisms (GCM) 10K type strain sequencing project: providing services to taxonomists for standard genome sequencing and annotation.</title>
        <authorList>
            <consortium name="The Broad Institute Genomics Platform"/>
            <consortium name="The Broad Institute Genome Sequencing Center for Infectious Disease"/>
            <person name="Wu L."/>
            <person name="Ma J."/>
        </authorList>
    </citation>
    <scope>NUCLEOTIDE SEQUENCE [LARGE SCALE GENOMIC DNA]</scope>
    <source>
        <strain evidence="3 4">WLHS5</strain>
    </source>
</reference>